<evidence type="ECO:0000313" key="2">
    <source>
        <dbReference type="EMBL" id="MFC6725730.1"/>
    </source>
</evidence>
<dbReference type="SUPFAM" id="SSF53335">
    <property type="entry name" value="S-adenosyl-L-methionine-dependent methyltransferases"/>
    <property type="match status" value="1"/>
</dbReference>
<dbReference type="InterPro" id="IPR029063">
    <property type="entry name" value="SAM-dependent_MTases_sf"/>
</dbReference>
<dbReference type="EMBL" id="JBHSWU010000675">
    <property type="protein sequence ID" value="MFC6725730.1"/>
    <property type="molecule type" value="Genomic_DNA"/>
</dbReference>
<keyword evidence="2" id="KW-0489">Methyltransferase</keyword>
<proteinExistence type="predicted"/>
<keyword evidence="3" id="KW-1185">Reference proteome</keyword>
<organism evidence="2 3">
    <name type="scientific">Halobium palmae</name>
    <dbReference type="NCBI Taxonomy" id="1776492"/>
    <lineage>
        <taxon>Archaea</taxon>
        <taxon>Methanobacteriati</taxon>
        <taxon>Methanobacteriota</taxon>
        <taxon>Stenosarchaea group</taxon>
        <taxon>Halobacteria</taxon>
        <taxon>Halobacteriales</taxon>
        <taxon>Haloferacaceae</taxon>
        <taxon>Halobium</taxon>
    </lineage>
</organism>
<dbReference type="GO" id="GO:0008168">
    <property type="term" value="F:methyltransferase activity"/>
    <property type="evidence" value="ECO:0007669"/>
    <property type="project" value="UniProtKB-KW"/>
</dbReference>
<gene>
    <name evidence="2" type="ORF">ACFQE1_15420</name>
</gene>
<comment type="caution">
    <text evidence="2">The sequence shown here is derived from an EMBL/GenBank/DDBJ whole genome shotgun (WGS) entry which is preliminary data.</text>
</comment>
<reference evidence="2 3" key="1">
    <citation type="journal article" date="2019" name="Int. J. Syst. Evol. Microbiol.">
        <title>The Global Catalogue of Microorganisms (GCM) 10K type strain sequencing project: providing services to taxonomists for standard genome sequencing and annotation.</title>
        <authorList>
            <consortium name="The Broad Institute Genomics Platform"/>
            <consortium name="The Broad Institute Genome Sequencing Center for Infectious Disease"/>
            <person name="Wu L."/>
            <person name="Ma J."/>
        </authorList>
    </citation>
    <scope>NUCLEOTIDE SEQUENCE [LARGE SCALE GENOMIC DNA]</scope>
    <source>
        <strain evidence="2 3">NBRC 111368</strain>
    </source>
</reference>
<dbReference type="GO" id="GO:0032259">
    <property type="term" value="P:methylation"/>
    <property type="evidence" value="ECO:0007669"/>
    <property type="project" value="UniProtKB-KW"/>
</dbReference>
<feature type="non-terminal residue" evidence="2">
    <location>
        <position position="100"/>
    </location>
</feature>
<name>A0ABD5S2A3_9EURY</name>
<accession>A0ABD5S2A3</accession>
<protein>
    <submittedName>
        <fullName evidence="2">16S ribosomal RNA methyltransferase A</fullName>
    </submittedName>
</protein>
<sequence length="100" mass="10971">MTEPDGTVGDDRADSFRDPDRLIRRAGLRGDPDQDQHFLVDDRVLDRIPGYLPEDADASHLLEIGAGTGALTDRDRHRGRRRALSHGGQAGEGVDAGDRR</sequence>
<keyword evidence="2" id="KW-0808">Transferase</keyword>
<dbReference type="AlphaFoldDB" id="A0ABD5S2A3"/>
<evidence type="ECO:0000313" key="3">
    <source>
        <dbReference type="Proteomes" id="UP001596328"/>
    </source>
</evidence>
<dbReference type="Gene3D" id="3.40.50.150">
    <property type="entry name" value="Vaccinia Virus protein VP39"/>
    <property type="match status" value="1"/>
</dbReference>
<feature type="region of interest" description="Disordered" evidence="1">
    <location>
        <begin position="67"/>
        <end position="100"/>
    </location>
</feature>
<evidence type="ECO:0000256" key="1">
    <source>
        <dbReference type="SAM" id="MobiDB-lite"/>
    </source>
</evidence>
<dbReference type="Proteomes" id="UP001596328">
    <property type="component" value="Unassembled WGS sequence"/>
</dbReference>